<keyword evidence="1" id="KW-1133">Transmembrane helix</keyword>
<feature type="transmembrane region" description="Helical" evidence="1">
    <location>
        <begin position="51"/>
        <end position="73"/>
    </location>
</feature>
<feature type="transmembrane region" description="Helical" evidence="1">
    <location>
        <begin position="574"/>
        <end position="591"/>
    </location>
</feature>
<dbReference type="SUPFAM" id="SSF53335">
    <property type="entry name" value="S-adenosyl-L-methionine-dependent methyltransferases"/>
    <property type="match status" value="1"/>
</dbReference>
<evidence type="ECO:0008006" key="4">
    <source>
        <dbReference type="Google" id="ProtNLM"/>
    </source>
</evidence>
<dbReference type="InterPro" id="IPR029063">
    <property type="entry name" value="SAM-dependent_MTases_sf"/>
</dbReference>
<keyword evidence="3" id="KW-1185">Reference proteome</keyword>
<feature type="transmembrane region" description="Helical" evidence="1">
    <location>
        <begin position="201"/>
        <end position="220"/>
    </location>
</feature>
<feature type="transmembrane region" description="Helical" evidence="1">
    <location>
        <begin position="85"/>
        <end position="107"/>
    </location>
</feature>
<keyword evidence="1" id="KW-0472">Membrane</keyword>
<feature type="transmembrane region" description="Helical" evidence="1">
    <location>
        <begin position="642"/>
        <end position="661"/>
    </location>
</feature>
<protein>
    <recommendedName>
        <fullName evidence="4">Spermine/spermidine synthase</fullName>
    </recommendedName>
</protein>
<name>A0A1H8VPU9_9GAMM</name>
<keyword evidence="1" id="KW-0812">Transmembrane</keyword>
<evidence type="ECO:0000256" key="1">
    <source>
        <dbReference type="SAM" id="Phobius"/>
    </source>
</evidence>
<organism evidence="2 3">
    <name type="scientific">Aquisalimonas asiatica</name>
    <dbReference type="NCBI Taxonomy" id="406100"/>
    <lineage>
        <taxon>Bacteria</taxon>
        <taxon>Pseudomonadati</taxon>
        <taxon>Pseudomonadota</taxon>
        <taxon>Gammaproteobacteria</taxon>
        <taxon>Chromatiales</taxon>
        <taxon>Ectothiorhodospiraceae</taxon>
        <taxon>Aquisalimonas</taxon>
    </lineage>
</organism>
<dbReference type="Gene3D" id="3.40.50.150">
    <property type="entry name" value="Vaccinia Virus protein VP39"/>
    <property type="match status" value="1"/>
</dbReference>
<dbReference type="AlphaFoldDB" id="A0A1H8VPU9"/>
<dbReference type="STRING" id="406100.SAMN04488052_11422"/>
<feature type="transmembrane region" description="Helical" evidence="1">
    <location>
        <begin position="673"/>
        <end position="696"/>
    </location>
</feature>
<feature type="transmembrane region" description="Helical" evidence="1">
    <location>
        <begin position="612"/>
        <end position="630"/>
    </location>
</feature>
<feature type="transmembrane region" description="Helical" evidence="1">
    <location>
        <begin position="21"/>
        <end position="39"/>
    </location>
</feature>
<feature type="transmembrane region" description="Helical" evidence="1">
    <location>
        <begin position="708"/>
        <end position="730"/>
    </location>
</feature>
<dbReference type="EMBL" id="FOEG01000014">
    <property type="protein sequence ID" value="SEP17227.1"/>
    <property type="molecule type" value="Genomic_DNA"/>
</dbReference>
<feature type="transmembrane region" description="Helical" evidence="1">
    <location>
        <begin position="175"/>
        <end position="194"/>
    </location>
</feature>
<feature type="transmembrane region" description="Helical" evidence="1">
    <location>
        <begin position="119"/>
        <end position="137"/>
    </location>
</feature>
<sequence length="801" mass="85693">MTAERAAAIDQDHAVSRAVPLLAGVFLISLAFLGLQITLTRVLSVALSHHYVFVVVSLALLGLGLGGVMVHLLHRYWAGTRAEPTVLALFGAASAVVIAMAIGLILALAQRTGVHEYGLAFFAVILLPFLAAGLFFAELYRRHAAMSGPLYGADLAGAAAGAVVAVIALNVWGGIGGSFALAVIAAAGSLLLARQAEAGRALALTASGVALAATLGLTLVQATGVMGTTLPVGNNPDKEIHDAIHGPREGAVTDSRWSAFGRTDLITYARTDDHRDLYIDGTAGTPMYRFTGDLANPGDAVETLEREFPGRFPFLFMDEERRDNALIIGPGGGRDVLLAARAGFESITAVEVNRELLDIVRDQGAYNGGLYTDFDHIDVRHGEGRHFIKRSDDAYDLIFMSLPVTNTSRSREGFALTENFLLTEQAVGEYLDHLNEGGQLVVVTHDELAILRLLRITLDAMAGRGMDTPEAMEHIYILGSFPYPVFVVADEPFPPSTARRILRQAANVGFSTNASYTPHVRQQGAMNPLLQGMAHGQMSLDDAMARVEEQGHNLSAVTDNRPFFYHFEPSLPQAIQWLFWAALGASALVLLHPLARGFRHPSGERRRLPRQVLLFAAIGLGFMLVEVSLVQRLTLFLGDPVLSLAVLLFALLVFMGLGSLASSRVPPTRFGAALAVAALAVVALTVGFAWGLPALLDWLMPLELAGRIIASALLLAPLSFALGFPFPLVVRSMDLQRYGGAVPWMWAINGVFSVLGAVTAVVIAMTVGLSEVLLAGAVCYGLVLVLTLHPDGRPRAFSMRR</sequence>
<feature type="transmembrane region" description="Helical" evidence="1">
    <location>
        <begin position="149"/>
        <end position="169"/>
    </location>
</feature>
<evidence type="ECO:0000313" key="2">
    <source>
        <dbReference type="EMBL" id="SEP17227.1"/>
    </source>
</evidence>
<gene>
    <name evidence="2" type="ORF">SAMN04488052_11422</name>
</gene>
<accession>A0A1H8VPU9</accession>
<reference evidence="2 3" key="1">
    <citation type="submission" date="2016-10" db="EMBL/GenBank/DDBJ databases">
        <authorList>
            <person name="de Groot N.N."/>
        </authorList>
    </citation>
    <scope>NUCLEOTIDE SEQUENCE [LARGE SCALE GENOMIC DNA]</scope>
    <source>
        <strain evidence="2 3">CGMCC 1.6291</strain>
    </source>
</reference>
<dbReference type="CDD" id="cd02440">
    <property type="entry name" value="AdoMet_MTases"/>
    <property type="match status" value="1"/>
</dbReference>
<proteinExistence type="predicted"/>
<feature type="transmembrane region" description="Helical" evidence="1">
    <location>
        <begin position="772"/>
        <end position="791"/>
    </location>
</feature>
<feature type="transmembrane region" description="Helical" evidence="1">
    <location>
        <begin position="742"/>
        <end position="766"/>
    </location>
</feature>
<dbReference type="Proteomes" id="UP000199657">
    <property type="component" value="Unassembled WGS sequence"/>
</dbReference>
<evidence type="ECO:0000313" key="3">
    <source>
        <dbReference type="Proteomes" id="UP000199657"/>
    </source>
</evidence>